<gene>
    <name evidence="2" type="primary">pilO</name>
    <name evidence="2" type="ORF">P9H32_04410</name>
</gene>
<dbReference type="EMBL" id="JARVCO010000006">
    <property type="protein sequence ID" value="MDZ8117860.1"/>
    <property type="molecule type" value="Genomic_DNA"/>
</dbReference>
<accession>A0ABU5MUG7</accession>
<dbReference type="Gene3D" id="3.30.70.60">
    <property type="match status" value="1"/>
</dbReference>
<comment type="caution">
    <text evidence="2">The sequence shown here is derived from an EMBL/GenBank/DDBJ whole genome shotgun (WGS) entry which is preliminary data.</text>
</comment>
<organism evidence="2 3">
    <name type="scientific">Pontiella agarivorans</name>
    <dbReference type="NCBI Taxonomy" id="3038953"/>
    <lineage>
        <taxon>Bacteria</taxon>
        <taxon>Pseudomonadati</taxon>
        <taxon>Kiritimatiellota</taxon>
        <taxon>Kiritimatiellia</taxon>
        <taxon>Kiritimatiellales</taxon>
        <taxon>Pontiellaceae</taxon>
        <taxon>Pontiella</taxon>
    </lineage>
</organism>
<evidence type="ECO:0000256" key="1">
    <source>
        <dbReference type="SAM" id="Phobius"/>
    </source>
</evidence>
<sequence>MKISQREMVLGVATLALIMGGLTYVVIHKKMAVHRTNKTKIENLRQQILLDEARIRMQQNWIEELNELQKDLRVFNTEQKSVSPELMKTVNTIAGKHGLHITRSQPRTEKPTGDLFELPINCVWDGELEALVDFLTELQQQGVRYDVRSLTAQPAGKNSGKLKGNIVIHCVYTRKPGGALKNPPEK</sequence>
<feature type="transmembrane region" description="Helical" evidence="1">
    <location>
        <begin position="7"/>
        <end position="27"/>
    </location>
</feature>
<keyword evidence="1" id="KW-0472">Membrane</keyword>
<evidence type="ECO:0000313" key="2">
    <source>
        <dbReference type="EMBL" id="MDZ8117860.1"/>
    </source>
</evidence>
<dbReference type="InterPro" id="IPR007445">
    <property type="entry name" value="PilO"/>
</dbReference>
<dbReference type="InterPro" id="IPR014717">
    <property type="entry name" value="Transl_elong_EF1B/ribsomal_bS6"/>
</dbReference>
<name>A0ABU5MUG7_9BACT</name>
<keyword evidence="1" id="KW-1133">Transmembrane helix</keyword>
<dbReference type="Proteomes" id="UP001290861">
    <property type="component" value="Unassembled WGS sequence"/>
</dbReference>
<keyword evidence="3" id="KW-1185">Reference proteome</keyword>
<reference evidence="2 3" key="1">
    <citation type="journal article" date="2024" name="Appl. Environ. Microbiol.">
        <title>Pontiella agarivorans sp. nov., a novel marine anaerobic bacterium capable of degrading macroalgal polysaccharides and fixing nitrogen.</title>
        <authorList>
            <person name="Liu N."/>
            <person name="Kivenson V."/>
            <person name="Peng X."/>
            <person name="Cui Z."/>
            <person name="Lankiewicz T.S."/>
            <person name="Gosselin K.M."/>
            <person name="English C.J."/>
            <person name="Blair E.M."/>
            <person name="O'Malley M.A."/>
            <person name="Valentine D.L."/>
        </authorList>
    </citation>
    <scope>NUCLEOTIDE SEQUENCE [LARGE SCALE GENOMIC DNA]</scope>
    <source>
        <strain evidence="2 3">NLcol2</strain>
    </source>
</reference>
<dbReference type="Pfam" id="PF04350">
    <property type="entry name" value="PilO"/>
    <property type="match status" value="1"/>
</dbReference>
<protein>
    <submittedName>
        <fullName evidence="2">Type 4a pilus biogenesis protein PilO</fullName>
    </submittedName>
</protein>
<dbReference type="RefSeq" id="WP_322607662.1">
    <property type="nucleotide sequence ID" value="NZ_JARVCO010000006.1"/>
</dbReference>
<evidence type="ECO:0000313" key="3">
    <source>
        <dbReference type="Proteomes" id="UP001290861"/>
    </source>
</evidence>
<keyword evidence="1" id="KW-0812">Transmembrane</keyword>
<proteinExistence type="predicted"/>